<dbReference type="AlphaFoldDB" id="A0AAE3HKW1"/>
<evidence type="ECO:0000313" key="1">
    <source>
        <dbReference type="EMBL" id="MCS3903016.1"/>
    </source>
</evidence>
<organism evidence="1 2">
    <name type="scientific">Methylohalomonas lacus</name>
    <dbReference type="NCBI Taxonomy" id="398773"/>
    <lineage>
        <taxon>Bacteria</taxon>
        <taxon>Pseudomonadati</taxon>
        <taxon>Pseudomonadota</taxon>
        <taxon>Gammaproteobacteria</taxon>
        <taxon>Methylohalomonadales</taxon>
        <taxon>Methylohalomonadaceae</taxon>
        <taxon>Methylohalomonas</taxon>
    </lineage>
</organism>
<dbReference type="EMBL" id="JANUCT010000006">
    <property type="protein sequence ID" value="MCS3903016.1"/>
    <property type="molecule type" value="Genomic_DNA"/>
</dbReference>
<sequence length="63" mass="6918">MFKTAPAVQEIAVAGVCGNNQAYREYVCIPAQKSMRNANGVAIPDRTPGEYEIIPETVRPEHD</sequence>
<name>A0AAE3HKW1_9GAMM</name>
<reference evidence="1" key="1">
    <citation type="submission" date="2022-08" db="EMBL/GenBank/DDBJ databases">
        <title>Genomic Encyclopedia of Type Strains, Phase III (KMG-III): the genomes of soil and plant-associated and newly described type strains.</title>
        <authorList>
            <person name="Whitman W."/>
        </authorList>
    </citation>
    <scope>NUCLEOTIDE SEQUENCE</scope>
    <source>
        <strain evidence="1">HMT 1</strain>
    </source>
</reference>
<dbReference type="Proteomes" id="UP001204445">
    <property type="component" value="Unassembled WGS sequence"/>
</dbReference>
<gene>
    <name evidence="1" type="ORF">J2T55_001033</name>
</gene>
<accession>A0AAE3HKW1</accession>
<comment type="caution">
    <text evidence="1">The sequence shown here is derived from an EMBL/GenBank/DDBJ whole genome shotgun (WGS) entry which is preliminary data.</text>
</comment>
<dbReference type="RefSeq" id="WP_259054826.1">
    <property type="nucleotide sequence ID" value="NZ_JANUCT010000006.1"/>
</dbReference>
<evidence type="ECO:0000313" key="2">
    <source>
        <dbReference type="Proteomes" id="UP001204445"/>
    </source>
</evidence>
<protein>
    <submittedName>
        <fullName evidence="1">Uncharacterized protein</fullName>
    </submittedName>
</protein>
<keyword evidence="2" id="KW-1185">Reference proteome</keyword>
<proteinExistence type="predicted"/>